<evidence type="ECO:0000313" key="2">
    <source>
        <dbReference type="EMBL" id="TCW34042.1"/>
    </source>
</evidence>
<feature type="compositionally biased region" description="Low complexity" evidence="1">
    <location>
        <begin position="21"/>
        <end position="68"/>
    </location>
</feature>
<feature type="compositionally biased region" description="Basic and acidic residues" evidence="1">
    <location>
        <begin position="1"/>
        <end position="10"/>
    </location>
</feature>
<accession>A0A4R4A5K7</accession>
<comment type="caution">
    <text evidence="2">The sequence shown here is derived from an EMBL/GenBank/DDBJ whole genome shotgun (WGS) entry which is preliminary data.</text>
</comment>
<reference evidence="2 3" key="1">
    <citation type="submission" date="2019-03" db="EMBL/GenBank/DDBJ databases">
        <title>Genomic Encyclopedia of Type Strains, Phase IV (KMG-IV): sequencing the most valuable type-strain genomes for metagenomic binning, comparative biology and taxonomic classification.</title>
        <authorList>
            <person name="Goeker M."/>
        </authorList>
    </citation>
    <scope>NUCLEOTIDE SEQUENCE [LARGE SCALE GENOMIC DNA]</scope>
    <source>
        <strain evidence="2 3">DSM 203</strain>
    </source>
</reference>
<feature type="compositionally biased region" description="Pro residues" evidence="1">
    <location>
        <begin position="104"/>
        <end position="120"/>
    </location>
</feature>
<feature type="region of interest" description="Disordered" evidence="1">
    <location>
        <begin position="1"/>
        <end position="171"/>
    </location>
</feature>
<organism evidence="2 3">
    <name type="scientific">Marichromatium gracile</name>
    <name type="common">Chromatium gracile</name>
    <dbReference type="NCBI Taxonomy" id="1048"/>
    <lineage>
        <taxon>Bacteria</taxon>
        <taxon>Pseudomonadati</taxon>
        <taxon>Pseudomonadota</taxon>
        <taxon>Gammaproteobacteria</taxon>
        <taxon>Chromatiales</taxon>
        <taxon>Chromatiaceae</taxon>
        <taxon>Marichromatium</taxon>
    </lineage>
</organism>
<gene>
    <name evidence="2" type="ORF">EDC29_11325</name>
</gene>
<dbReference type="RefSeq" id="WP_132230529.1">
    <property type="nucleotide sequence ID" value="NZ_NRRH01000024.1"/>
</dbReference>
<evidence type="ECO:0000313" key="3">
    <source>
        <dbReference type="Proteomes" id="UP000295247"/>
    </source>
</evidence>
<dbReference type="EMBL" id="SMDC01000013">
    <property type="protein sequence ID" value="TCW34042.1"/>
    <property type="molecule type" value="Genomic_DNA"/>
</dbReference>
<protein>
    <submittedName>
        <fullName evidence="2">Uncharacterized protein</fullName>
    </submittedName>
</protein>
<proteinExistence type="predicted"/>
<dbReference type="AlphaFoldDB" id="A0A4R4A5K7"/>
<dbReference type="Proteomes" id="UP000295247">
    <property type="component" value="Unassembled WGS sequence"/>
</dbReference>
<name>A0A4R4A5K7_MARGR</name>
<evidence type="ECO:0000256" key="1">
    <source>
        <dbReference type="SAM" id="MobiDB-lite"/>
    </source>
</evidence>
<sequence length="246" mass="24576">MSEHKSEAQARPDMPGGGQEGAQAWQAEGCDSAAGQGPQAAGAPWSAQGQEPGMGMHPGQQQAPQPAWGAPPPGVAAAQPQGPQTAQGGYGPQAGGQPQWMPGMLPPQQPYPGQPYPGAQPPQYGYQPGGMPPGAMPYQGAPYQGGQPEWAGHGAAPGGYPPGAGAHQGFGAQHGAGAGVAELVDELANGGNGLNSLSKLIDFNDTDFWKGALLGAAAVLVFTNGSVQRTLFGGDKGQGGGEEQKA</sequence>
<feature type="compositionally biased region" description="Low complexity" evidence="1">
    <location>
        <begin position="75"/>
        <end position="87"/>
    </location>
</feature>